<feature type="compositionally biased region" description="Polar residues" evidence="1">
    <location>
        <begin position="152"/>
        <end position="165"/>
    </location>
</feature>
<proteinExistence type="predicted"/>
<keyword evidence="2" id="KW-1133">Transmembrane helix</keyword>
<evidence type="ECO:0000313" key="3">
    <source>
        <dbReference type="EMBL" id="VDM82376.1"/>
    </source>
</evidence>
<dbReference type="EMBL" id="UYYB01117353">
    <property type="protein sequence ID" value="VDM82376.1"/>
    <property type="molecule type" value="Genomic_DNA"/>
</dbReference>
<sequence length="171" mass="18926">MQIITAFSRGEVPDLRKLPADLLEHFKSNSDKLGLIFNRVATVCAMCNSTIEQGNTSLEEMLAKLPKFEKPILSTFSPYDINRLSNDMVHEEELAAKAVRMRIYTAIALGLVGALTIVVLGFFAVYIKRQRRGKERQTLMSPGGPIPGAPLANSTMRRAPPSSSELHLRVD</sequence>
<protein>
    <submittedName>
        <fullName evidence="3">Uncharacterized protein</fullName>
    </submittedName>
</protein>
<evidence type="ECO:0000256" key="1">
    <source>
        <dbReference type="SAM" id="MobiDB-lite"/>
    </source>
</evidence>
<evidence type="ECO:0000256" key="2">
    <source>
        <dbReference type="SAM" id="Phobius"/>
    </source>
</evidence>
<accession>A0A3P7JG41</accession>
<feature type="region of interest" description="Disordered" evidence="1">
    <location>
        <begin position="134"/>
        <end position="171"/>
    </location>
</feature>
<keyword evidence="2" id="KW-0472">Membrane</keyword>
<evidence type="ECO:0000313" key="4">
    <source>
        <dbReference type="Proteomes" id="UP000270094"/>
    </source>
</evidence>
<keyword evidence="2" id="KW-0812">Transmembrane</keyword>
<dbReference type="AlphaFoldDB" id="A0A3P7JG41"/>
<gene>
    <name evidence="3" type="ORF">SVUK_LOCUS17374</name>
</gene>
<dbReference type="OrthoDB" id="1055097at2759"/>
<name>A0A3P7JG41_STRVU</name>
<reference evidence="3 4" key="1">
    <citation type="submission" date="2018-11" db="EMBL/GenBank/DDBJ databases">
        <authorList>
            <consortium name="Pathogen Informatics"/>
        </authorList>
    </citation>
    <scope>NUCLEOTIDE SEQUENCE [LARGE SCALE GENOMIC DNA]</scope>
</reference>
<dbReference type="Proteomes" id="UP000270094">
    <property type="component" value="Unassembled WGS sequence"/>
</dbReference>
<feature type="transmembrane region" description="Helical" evidence="2">
    <location>
        <begin position="103"/>
        <end position="127"/>
    </location>
</feature>
<keyword evidence="4" id="KW-1185">Reference proteome</keyword>
<organism evidence="3 4">
    <name type="scientific">Strongylus vulgaris</name>
    <name type="common">Blood worm</name>
    <dbReference type="NCBI Taxonomy" id="40348"/>
    <lineage>
        <taxon>Eukaryota</taxon>
        <taxon>Metazoa</taxon>
        <taxon>Ecdysozoa</taxon>
        <taxon>Nematoda</taxon>
        <taxon>Chromadorea</taxon>
        <taxon>Rhabditida</taxon>
        <taxon>Rhabditina</taxon>
        <taxon>Rhabditomorpha</taxon>
        <taxon>Strongyloidea</taxon>
        <taxon>Strongylidae</taxon>
        <taxon>Strongylus</taxon>
    </lineage>
</organism>